<evidence type="ECO:0000313" key="2">
    <source>
        <dbReference type="Proteomes" id="UP000762676"/>
    </source>
</evidence>
<protein>
    <submittedName>
        <fullName evidence="1">Uncharacterized protein</fullName>
    </submittedName>
</protein>
<dbReference type="EMBL" id="BMAT01004014">
    <property type="protein sequence ID" value="GFR66295.1"/>
    <property type="molecule type" value="Genomic_DNA"/>
</dbReference>
<proteinExistence type="predicted"/>
<dbReference type="Proteomes" id="UP000762676">
    <property type="component" value="Unassembled WGS sequence"/>
</dbReference>
<gene>
    <name evidence="1" type="ORF">ElyMa_001966300</name>
</gene>
<keyword evidence="2" id="KW-1185">Reference proteome</keyword>
<evidence type="ECO:0000313" key="1">
    <source>
        <dbReference type="EMBL" id="GFR66295.1"/>
    </source>
</evidence>
<reference evidence="1 2" key="1">
    <citation type="journal article" date="2021" name="Elife">
        <title>Chloroplast acquisition without the gene transfer in kleptoplastic sea slugs, Plakobranchus ocellatus.</title>
        <authorList>
            <person name="Maeda T."/>
            <person name="Takahashi S."/>
            <person name="Yoshida T."/>
            <person name="Shimamura S."/>
            <person name="Takaki Y."/>
            <person name="Nagai Y."/>
            <person name="Toyoda A."/>
            <person name="Suzuki Y."/>
            <person name="Arimoto A."/>
            <person name="Ishii H."/>
            <person name="Satoh N."/>
            <person name="Nishiyama T."/>
            <person name="Hasebe M."/>
            <person name="Maruyama T."/>
            <person name="Minagawa J."/>
            <person name="Obokata J."/>
            <person name="Shigenobu S."/>
        </authorList>
    </citation>
    <scope>NUCLEOTIDE SEQUENCE [LARGE SCALE GENOMIC DNA]</scope>
</reference>
<organism evidence="1 2">
    <name type="scientific">Elysia marginata</name>
    <dbReference type="NCBI Taxonomy" id="1093978"/>
    <lineage>
        <taxon>Eukaryota</taxon>
        <taxon>Metazoa</taxon>
        <taxon>Spiralia</taxon>
        <taxon>Lophotrochozoa</taxon>
        <taxon>Mollusca</taxon>
        <taxon>Gastropoda</taxon>
        <taxon>Heterobranchia</taxon>
        <taxon>Euthyneura</taxon>
        <taxon>Panpulmonata</taxon>
        <taxon>Sacoglossa</taxon>
        <taxon>Placobranchoidea</taxon>
        <taxon>Plakobranchidae</taxon>
        <taxon>Elysia</taxon>
    </lineage>
</organism>
<dbReference type="AlphaFoldDB" id="A0AAV4F0J6"/>
<sequence length="105" mass="11901">MPTTTKYLCPAYLKLSSHIICTDKDDGVALVWYEKRLVVTRLYDCRRNNAYAFSLIDEVIPGHKNEISAGELLWHWPLLTVEDIAAQCGKGAILCGLSLEPRHRN</sequence>
<name>A0AAV4F0J6_9GAST</name>
<comment type="caution">
    <text evidence="1">The sequence shown here is derived from an EMBL/GenBank/DDBJ whole genome shotgun (WGS) entry which is preliminary data.</text>
</comment>
<accession>A0AAV4F0J6</accession>